<dbReference type="AlphaFoldDB" id="A0AAD9ZCX9"/>
<dbReference type="SMART" id="SM00343">
    <property type="entry name" value="ZnF_C2HC"/>
    <property type="match status" value="2"/>
</dbReference>
<accession>A0AAD9ZCX9</accession>
<dbReference type="Proteomes" id="UP001276659">
    <property type="component" value="Unassembled WGS sequence"/>
</dbReference>
<dbReference type="SUPFAM" id="SSF57756">
    <property type="entry name" value="Retrovirus zinc finger-like domains"/>
    <property type="match status" value="1"/>
</dbReference>
<dbReference type="GO" id="GO:0008270">
    <property type="term" value="F:zinc ion binding"/>
    <property type="evidence" value="ECO:0007669"/>
    <property type="project" value="InterPro"/>
</dbReference>
<dbReference type="EMBL" id="JASNWA010000004">
    <property type="protein sequence ID" value="KAK3176031.1"/>
    <property type="molecule type" value="Genomic_DNA"/>
</dbReference>
<protein>
    <recommendedName>
        <fullName evidence="2">CCHC-type domain-containing protein</fullName>
    </recommendedName>
</protein>
<dbReference type="InterPro" id="IPR001878">
    <property type="entry name" value="Znf_CCHC"/>
</dbReference>
<organism evidence="3 4">
    <name type="scientific">Lepraria neglecta</name>
    <dbReference type="NCBI Taxonomy" id="209136"/>
    <lineage>
        <taxon>Eukaryota</taxon>
        <taxon>Fungi</taxon>
        <taxon>Dikarya</taxon>
        <taxon>Ascomycota</taxon>
        <taxon>Pezizomycotina</taxon>
        <taxon>Lecanoromycetes</taxon>
        <taxon>OSLEUM clade</taxon>
        <taxon>Lecanoromycetidae</taxon>
        <taxon>Lecanorales</taxon>
        <taxon>Lecanorineae</taxon>
        <taxon>Stereocaulaceae</taxon>
        <taxon>Lepraria</taxon>
    </lineage>
</organism>
<dbReference type="GO" id="GO:0003676">
    <property type="term" value="F:nucleic acid binding"/>
    <property type="evidence" value="ECO:0007669"/>
    <property type="project" value="InterPro"/>
</dbReference>
<feature type="region of interest" description="Disordered" evidence="1">
    <location>
        <begin position="1"/>
        <end position="22"/>
    </location>
</feature>
<feature type="domain" description="CCHC-type" evidence="2">
    <location>
        <begin position="204"/>
        <end position="220"/>
    </location>
</feature>
<evidence type="ECO:0000313" key="3">
    <source>
        <dbReference type="EMBL" id="KAK3176031.1"/>
    </source>
</evidence>
<reference evidence="3" key="1">
    <citation type="submission" date="2022-11" db="EMBL/GenBank/DDBJ databases">
        <title>Chromosomal genome sequence assembly and mating type (MAT) locus characterization of the leprose asexual lichenized fungus Lepraria neglecta (Nyl.) Erichsen.</title>
        <authorList>
            <person name="Allen J.L."/>
            <person name="Pfeffer B."/>
        </authorList>
    </citation>
    <scope>NUCLEOTIDE SEQUENCE</scope>
    <source>
        <strain evidence="3">Allen 5258</strain>
    </source>
</reference>
<dbReference type="Gene3D" id="4.10.60.10">
    <property type="entry name" value="Zinc finger, CCHC-type"/>
    <property type="match status" value="1"/>
</dbReference>
<gene>
    <name evidence="3" type="ORF">OEA41_007353</name>
</gene>
<feature type="compositionally biased region" description="Low complexity" evidence="1">
    <location>
        <begin position="7"/>
        <end position="22"/>
    </location>
</feature>
<evidence type="ECO:0000313" key="4">
    <source>
        <dbReference type="Proteomes" id="UP001276659"/>
    </source>
</evidence>
<proteinExistence type="predicted"/>
<dbReference type="InterPro" id="IPR036875">
    <property type="entry name" value="Znf_CCHC_sf"/>
</dbReference>
<evidence type="ECO:0000259" key="2">
    <source>
        <dbReference type="SMART" id="SM00343"/>
    </source>
</evidence>
<feature type="domain" description="CCHC-type" evidence="2">
    <location>
        <begin position="179"/>
        <end position="195"/>
    </location>
</feature>
<evidence type="ECO:0000256" key="1">
    <source>
        <dbReference type="SAM" id="MobiDB-lite"/>
    </source>
</evidence>
<keyword evidence="4" id="KW-1185">Reference proteome</keyword>
<sequence length="308" mass="34739">MSKLAETTSKPTAAVSATAAGAANTMPQPRAVKLERLTMKILEQLKYKGARNVDLFARRNGVEAMLFTVPAKLLRHFSPTLKRQLDQNPTLRKIDLDIPNAHVKWLYTWMEKGGEVAKYESFESQPGKELEDQEILKRLAEYLEIEAVIQHTNKNIETIKKGPVLPLASKIAPKEKVVTCYHCKGAGHIKWAYPKKPARGPPGPCPKCGETSHWSQDCEFSSDWTTLNGRVMLKDQFGYEHTFPLRKITCDEVGAEGSGQYDFFASARVLEWDLAKRRTSQSWLCEKKWEQYMDAFKGSESTGSAAEK</sequence>
<name>A0AAD9ZCX9_9LECA</name>
<comment type="caution">
    <text evidence="3">The sequence shown here is derived from an EMBL/GenBank/DDBJ whole genome shotgun (WGS) entry which is preliminary data.</text>
</comment>